<keyword evidence="4" id="KW-1185">Reference proteome</keyword>
<evidence type="ECO:0000256" key="1">
    <source>
        <dbReference type="SAM" id="MobiDB-lite"/>
    </source>
</evidence>
<comment type="caution">
    <text evidence="3">The sequence shown here is derived from an EMBL/GenBank/DDBJ whole genome shotgun (WGS) entry which is preliminary data.</text>
</comment>
<sequence>MDDPAEKENQPLLEVSAATGDASNEVVTSESVKWRPGRPKGSKNKPKDNITTTPKPKKTKTPTKTSTPRPCANYSADDDKVLMAVFLDQKGEGNQMDNGGWKSKAINAAVKALEGSEKKSGGAPKSPSSIRDHYDFLKNEFKNFNSLAEKSGWGGMRRTNVLKPVMSSGRHSLRDKTFHIYAEMKELLQGALATGNEAFHAGAAQDSDSDISSESGNEADVSFEDIAAATKGTKHKSSALDGLKSKKRSHLDRGGKPSTAESISGMTHAINNVAIAIAASESEADKKAKKDAIRLVQELLLEIDNEETRMEVLWVQLA</sequence>
<feature type="region of interest" description="Disordered" evidence="1">
    <location>
        <begin position="1"/>
        <end position="75"/>
    </location>
</feature>
<accession>A0A8H5C999</accession>
<dbReference type="Proteomes" id="UP000559256">
    <property type="component" value="Unassembled WGS sequence"/>
</dbReference>
<dbReference type="AlphaFoldDB" id="A0A8H5C999"/>
<feature type="region of interest" description="Disordered" evidence="1">
    <location>
        <begin position="234"/>
        <end position="262"/>
    </location>
</feature>
<protein>
    <recommendedName>
        <fullName evidence="2">Myb/SANT-like domain-containing protein</fullName>
    </recommendedName>
</protein>
<feature type="domain" description="Myb/SANT-like" evidence="2">
    <location>
        <begin position="76"/>
        <end position="152"/>
    </location>
</feature>
<dbReference type="PANTHER" id="PTHR46929:SF3">
    <property type="entry name" value="MYB_SANT-LIKE DOMAIN-CONTAINING PROTEIN"/>
    <property type="match status" value="1"/>
</dbReference>
<evidence type="ECO:0000259" key="2">
    <source>
        <dbReference type="Pfam" id="PF12776"/>
    </source>
</evidence>
<evidence type="ECO:0000313" key="4">
    <source>
        <dbReference type="Proteomes" id="UP000559256"/>
    </source>
</evidence>
<proteinExistence type="predicted"/>
<feature type="compositionally biased region" description="Polar residues" evidence="1">
    <location>
        <begin position="21"/>
        <end position="31"/>
    </location>
</feature>
<evidence type="ECO:0000313" key="3">
    <source>
        <dbReference type="EMBL" id="KAF5337577.1"/>
    </source>
</evidence>
<name>A0A8H5C999_9AGAR</name>
<feature type="compositionally biased region" description="Basic residues" evidence="1">
    <location>
        <begin position="35"/>
        <end position="44"/>
    </location>
</feature>
<organism evidence="3 4">
    <name type="scientific">Tetrapyrgos nigripes</name>
    <dbReference type="NCBI Taxonomy" id="182062"/>
    <lineage>
        <taxon>Eukaryota</taxon>
        <taxon>Fungi</taxon>
        <taxon>Dikarya</taxon>
        <taxon>Basidiomycota</taxon>
        <taxon>Agaricomycotina</taxon>
        <taxon>Agaricomycetes</taxon>
        <taxon>Agaricomycetidae</taxon>
        <taxon>Agaricales</taxon>
        <taxon>Marasmiineae</taxon>
        <taxon>Marasmiaceae</taxon>
        <taxon>Tetrapyrgos</taxon>
    </lineage>
</organism>
<gene>
    <name evidence="3" type="ORF">D9758_016830</name>
</gene>
<dbReference type="PANTHER" id="PTHR46929">
    <property type="entry name" value="EXPRESSED PROTEIN"/>
    <property type="match status" value="1"/>
</dbReference>
<dbReference type="Pfam" id="PF12776">
    <property type="entry name" value="Myb_DNA-bind_3"/>
    <property type="match status" value="1"/>
</dbReference>
<dbReference type="OrthoDB" id="3366674at2759"/>
<dbReference type="InterPro" id="IPR024752">
    <property type="entry name" value="Myb/SANT-like_dom"/>
</dbReference>
<dbReference type="EMBL" id="JAACJM010000214">
    <property type="protein sequence ID" value="KAF5337577.1"/>
    <property type="molecule type" value="Genomic_DNA"/>
</dbReference>
<reference evidence="3 4" key="1">
    <citation type="journal article" date="2020" name="ISME J.">
        <title>Uncovering the hidden diversity of litter-decomposition mechanisms in mushroom-forming fungi.</title>
        <authorList>
            <person name="Floudas D."/>
            <person name="Bentzer J."/>
            <person name="Ahren D."/>
            <person name="Johansson T."/>
            <person name="Persson P."/>
            <person name="Tunlid A."/>
        </authorList>
    </citation>
    <scope>NUCLEOTIDE SEQUENCE [LARGE SCALE GENOMIC DNA]</scope>
    <source>
        <strain evidence="3 4">CBS 291.85</strain>
    </source>
</reference>